<evidence type="ECO:0000256" key="4">
    <source>
        <dbReference type="ARBA" id="ARBA00022679"/>
    </source>
</evidence>
<dbReference type="InterPro" id="IPR036097">
    <property type="entry name" value="HisK_dim/P_sf"/>
</dbReference>
<dbReference type="SUPFAM" id="SSF47384">
    <property type="entry name" value="Homodimeric domain of signal transducing histidine kinase"/>
    <property type="match status" value="1"/>
</dbReference>
<dbReference type="AlphaFoldDB" id="A0A937D6N7"/>
<dbReference type="SMART" id="SM00091">
    <property type="entry name" value="PAS"/>
    <property type="match status" value="1"/>
</dbReference>
<proteinExistence type="predicted"/>
<dbReference type="EMBL" id="JAEQNA010000001">
    <property type="protein sequence ID" value="MBL0420051.1"/>
    <property type="molecule type" value="Genomic_DNA"/>
</dbReference>
<accession>A0A937D6N7</accession>
<dbReference type="PANTHER" id="PTHR43711:SF1">
    <property type="entry name" value="HISTIDINE KINASE 1"/>
    <property type="match status" value="1"/>
</dbReference>
<keyword evidence="3" id="KW-0597">Phosphoprotein</keyword>
<dbReference type="Gene3D" id="3.30.450.20">
    <property type="entry name" value="PAS domain"/>
    <property type="match status" value="1"/>
</dbReference>
<evidence type="ECO:0000256" key="5">
    <source>
        <dbReference type="ARBA" id="ARBA00022777"/>
    </source>
</evidence>
<evidence type="ECO:0000256" key="2">
    <source>
        <dbReference type="ARBA" id="ARBA00012438"/>
    </source>
</evidence>
<dbReference type="PRINTS" id="PR00344">
    <property type="entry name" value="BCTRLSENSOR"/>
</dbReference>
<comment type="catalytic activity">
    <reaction evidence="1">
        <text>ATP + protein L-histidine = ADP + protein N-phospho-L-histidine.</text>
        <dbReference type="EC" id="2.7.13.3"/>
    </reaction>
</comment>
<comment type="caution">
    <text evidence="10">The sequence shown here is derived from an EMBL/GenBank/DDBJ whole genome shotgun (WGS) entry which is preliminary data.</text>
</comment>
<dbReference type="Gene3D" id="3.30.565.10">
    <property type="entry name" value="Histidine kinase-like ATPase, C-terminal domain"/>
    <property type="match status" value="1"/>
</dbReference>
<dbReference type="SMART" id="SM00387">
    <property type="entry name" value="HATPase_c"/>
    <property type="match status" value="1"/>
</dbReference>
<dbReference type="Pfam" id="PF00989">
    <property type="entry name" value="PAS"/>
    <property type="match status" value="1"/>
</dbReference>
<evidence type="ECO:0000256" key="6">
    <source>
        <dbReference type="ARBA" id="ARBA00023012"/>
    </source>
</evidence>
<keyword evidence="7" id="KW-0175">Coiled coil</keyword>
<evidence type="ECO:0000313" key="11">
    <source>
        <dbReference type="Proteomes" id="UP000613011"/>
    </source>
</evidence>
<dbReference type="Pfam" id="PF02518">
    <property type="entry name" value="HATPase_c"/>
    <property type="match status" value="1"/>
</dbReference>
<dbReference type="InterPro" id="IPR003661">
    <property type="entry name" value="HisK_dim/P_dom"/>
</dbReference>
<protein>
    <recommendedName>
        <fullName evidence="2">histidine kinase</fullName>
        <ecNumber evidence="2">2.7.13.3</ecNumber>
    </recommendedName>
</protein>
<dbReference type="GO" id="GO:0000155">
    <property type="term" value="F:phosphorelay sensor kinase activity"/>
    <property type="evidence" value="ECO:0007669"/>
    <property type="project" value="InterPro"/>
</dbReference>
<dbReference type="Gene3D" id="1.10.287.130">
    <property type="match status" value="1"/>
</dbReference>
<dbReference type="CDD" id="cd00082">
    <property type="entry name" value="HisKA"/>
    <property type="match status" value="1"/>
</dbReference>
<dbReference type="PANTHER" id="PTHR43711">
    <property type="entry name" value="TWO-COMPONENT HISTIDINE KINASE"/>
    <property type="match status" value="1"/>
</dbReference>
<evidence type="ECO:0000256" key="1">
    <source>
        <dbReference type="ARBA" id="ARBA00000085"/>
    </source>
</evidence>
<dbReference type="InterPro" id="IPR035965">
    <property type="entry name" value="PAS-like_dom_sf"/>
</dbReference>
<dbReference type="InterPro" id="IPR004358">
    <property type="entry name" value="Sig_transdc_His_kin-like_C"/>
</dbReference>
<feature type="domain" description="Histidine kinase" evidence="8">
    <location>
        <begin position="164"/>
        <end position="377"/>
    </location>
</feature>
<dbReference type="SUPFAM" id="SSF55874">
    <property type="entry name" value="ATPase domain of HSP90 chaperone/DNA topoisomerase II/histidine kinase"/>
    <property type="match status" value="1"/>
</dbReference>
<dbReference type="Pfam" id="PF00512">
    <property type="entry name" value="HisKA"/>
    <property type="match status" value="1"/>
</dbReference>
<name>A0A937D6N7_9BURK</name>
<dbReference type="InterPro" id="IPR003594">
    <property type="entry name" value="HATPase_dom"/>
</dbReference>
<evidence type="ECO:0000256" key="3">
    <source>
        <dbReference type="ARBA" id="ARBA00022553"/>
    </source>
</evidence>
<dbReference type="InterPro" id="IPR005467">
    <property type="entry name" value="His_kinase_dom"/>
</dbReference>
<keyword evidence="6" id="KW-0902">Two-component regulatory system</keyword>
<feature type="coiled-coil region" evidence="7">
    <location>
        <begin position="123"/>
        <end position="150"/>
    </location>
</feature>
<dbReference type="InterPro" id="IPR050736">
    <property type="entry name" value="Sensor_HK_Regulatory"/>
</dbReference>
<dbReference type="NCBIfam" id="TIGR00229">
    <property type="entry name" value="sensory_box"/>
    <property type="match status" value="1"/>
</dbReference>
<sequence length="389" mass="42406">MTGDASALARALEALDEAPCGLMQTDGSGLILHANATLCRWLGRSGDELKGKLKLQDLLTMGGRIFHQTHWTPLLQMQGSVSEVKLEVRHRDGHTIPMVLNATRRELDGAVVHHVAMYVARDRDAYERELVQSRRRLEVVLAESRRLQEEAKDRALFAEQMIGIVSHDLRNPLSTIQTGAQLLARLDATPQQLAIVQRILRAGDRSNRLIADLLDFTRARLGSGLVVTPRPVQLHALIAEAVDELSLAFPGRALRHLQGGEGCVSADPDRLVQLLGNLVGNAMAYGRPDAPVTVRTEVEAHRFALSVHNLGEPIPEDLKPNLFLPMSRGDAELGLKSSVGLGLFIVREIAKAHQGRVEVSSSAQEGTTFTVLLPRHPEEVAPASVPAAP</sequence>
<dbReference type="Proteomes" id="UP000613011">
    <property type="component" value="Unassembled WGS sequence"/>
</dbReference>
<dbReference type="InterPro" id="IPR036890">
    <property type="entry name" value="HATPase_C_sf"/>
</dbReference>
<dbReference type="GO" id="GO:0006355">
    <property type="term" value="P:regulation of DNA-templated transcription"/>
    <property type="evidence" value="ECO:0007669"/>
    <property type="project" value="InterPro"/>
</dbReference>
<keyword evidence="5 10" id="KW-0418">Kinase</keyword>
<dbReference type="InterPro" id="IPR000014">
    <property type="entry name" value="PAS"/>
</dbReference>
<dbReference type="PROSITE" id="PS50109">
    <property type="entry name" value="HIS_KIN"/>
    <property type="match status" value="1"/>
</dbReference>
<dbReference type="SMART" id="SM00388">
    <property type="entry name" value="HisKA"/>
    <property type="match status" value="1"/>
</dbReference>
<keyword evidence="4" id="KW-0808">Transferase</keyword>
<dbReference type="RefSeq" id="WP_201683043.1">
    <property type="nucleotide sequence ID" value="NZ_JAEQNA010000001.1"/>
</dbReference>
<evidence type="ECO:0000259" key="8">
    <source>
        <dbReference type="PROSITE" id="PS50109"/>
    </source>
</evidence>
<dbReference type="SUPFAM" id="SSF55785">
    <property type="entry name" value="PYP-like sensor domain (PAS domain)"/>
    <property type="match status" value="1"/>
</dbReference>
<feature type="domain" description="PAS" evidence="9">
    <location>
        <begin position="4"/>
        <end position="59"/>
    </location>
</feature>
<evidence type="ECO:0000313" key="10">
    <source>
        <dbReference type="EMBL" id="MBL0420051.1"/>
    </source>
</evidence>
<reference evidence="10" key="1">
    <citation type="submission" date="2021-01" db="EMBL/GenBank/DDBJ databases">
        <title>Ramlibacter sp. strain AW1 16S ribosomal RNA gene Genome sequencing and assembly.</title>
        <authorList>
            <person name="Kang M."/>
        </authorList>
    </citation>
    <scope>NUCLEOTIDE SEQUENCE</scope>
    <source>
        <strain evidence="10">AW1</strain>
    </source>
</reference>
<evidence type="ECO:0000259" key="9">
    <source>
        <dbReference type="PROSITE" id="PS50112"/>
    </source>
</evidence>
<dbReference type="EC" id="2.7.13.3" evidence="2"/>
<keyword evidence="11" id="KW-1185">Reference proteome</keyword>
<dbReference type="PROSITE" id="PS50112">
    <property type="entry name" value="PAS"/>
    <property type="match status" value="1"/>
</dbReference>
<dbReference type="InterPro" id="IPR013767">
    <property type="entry name" value="PAS_fold"/>
</dbReference>
<organism evidence="10 11">
    <name type="scientific">Ramlibacter aurantiacus</name>
    <dbReference type="NCBI Taxonomy" id="2801330"/>
    <lineage>
        <taxon>Bacteria</taxon>
        <taxon>Pseudomonadati</taxon>
        <taxon>Pseudomonadota</taxon>
        <taxon>Betaproteobacteria</taxon>
        <taxon>Burkholderiales</taxon>
        <taxon>Comamonadaceae</taxon>
        <taxon>Ramlibacter</taxon>
    </lineage>
</organism>
<dbReference type="CDD" id="cd00130">
    <property type="entry name" value="PAS"/>
    <property type="match status" value="1"/>
</dbReference>
<evidence type="ECO:0000256" key="7">
    <source>
        <dbReference type="SAM" id="Coils"/>
    </source>
</evidence>
<gene>
    <name evidence="10" type="ORF">JI739_06790</name>
</gene>